<sequence>MEDFILKKAILLSVSLGILGASSPLINEQVAKADTSTANVSKGSVSKADKNANKQVKVIEKYYVKSLGGTQKQIDEVETMLDLDANGNVAVPNHPGYTTAKSVMTLSPKYSSITVRYDALPAQVTINYKDESGKILNKSVTLTNGTLNAKYDIRGSNSDVGGYDLINRDLLKGKVTSEKMNIDLVFRPKKQETASIDIKNTPIKSEIEHSTKDKQVNVKNDSNAKQSEKKKPDSEKQATKKDDSQSSTNIIQTGLTEPEKSDNITPLPQKLNEGLITNNDKGDVTQSTSRAKTDKSSTTEGPNGMKSETKLDPTTSSKETTQSQDTRSTANVQEFVKLTMLENGSSSNKNTGAIQDQTSVQEKPIITASKATEKVVESEPAAPHLNIKDQTRKKMPVKIETINEVGPVKEASASTIVAKKSQNTNTISSKTAEGSIPNQSSDKEKVKAIPAYPTEDAIQSESRNQQVKPEEPSDIKKTVSVVKSPEQPKEKPVVTEIINKEPVIKENSAPSTPKTESANKDVDDTPSKPIEKETSKVVKVPQVDKKAVTSKNQTNEVLKGMPAKGHDSGETKDESTTLSKKSTERFESYHLQGIDAHGKSLFNKTLQLTPSEAIKFQSENVEFYGYDLVSTKLDNNSKTFTLSYKPKRVTFKIVNVDEDGKILSSDSVQLDFGEEQTYTPKLVPGYQAKQASQTLKADNLLPEDIEFNYTKLPDKKAELTKDSRQKGDRLNKEEHHSLTDKEANSHKSANNNEESDEKLPQTGDHNSYLSILTGLSLLIVLIGKKILKRYI</sequence>
<dbReference type="NCBIfam" id="TIGR01167">
    <property type="entry name" value="LPXTG_anchor"/>
    <property type="match status" value="1"/>
</dbReference>
<dbReference type="OrthoDB" id="2329624at2"/>
<dbReference type="PATRIC" id="fig|1423808.3.peg.249"/>
<dbReference type="Gene3D" id="3.10.20.320">
    <property type="entry name" value="Putative peptidoglycan bound protein (lpxtg motif)"/>
    <property type="match status" value="1"/>
</dbReference>
<feature type="compositionally biased region" description="Polar residues" evidence="2">
    <location>
        <begin position="420"/>
        <end position="440"/>
    </location>
</feature>
<feature type="domain" description="MucBP" evidence="3">
    <location>
        <begin position="123"/>
        <end position="186"/>
    </location>
</feature>
<feature type="compositionally biased region" description="Basic and acidic residues" evidence="2">
    <location>
        <begin position="564"/>
        <end position="581"/>
    </location>
</feature>
<dbReference type="Pfam" id="PF06458">
    <property type="entry name" value="MucBP"/>
    <property type="match status" value="2"/>
</dbReference>
<feature type="compositionally biased region" description="Polar residues" evidence="2">
    <location>
        <begin position="457"/>
        <end position="467"/>
    </location>
</feature>
<evidence type="ECO:0000313" key="4">
    <source>
        <dbReference type="EMBL" id="KRK90011.1"/>
    </source>
</evidence>
<dbReference type="AlphaFoldDB" id="A0A0R1L2J1"/>
<feature type="domain" description="MucBP" evidence="3">
    <location>
        <begin position="656"/>
        <end position="692"/>
    </location>
</feature>
<feature type="compositionally biased region" description="Basic and acidic residues" evidence="2">
    <location>
        <begin position="226"/>
        <end position="244"/>
    </location>
</feature>
<feature type="compositionally biased region" description="Basic and acidic residues" evidence="2">
    <location>
        <begin position="468"/>
        <end position="477"/>
    </location>
</feature>
<keyword evidence="5" id="KW-1185">Reference proteome</keyword>
<evidence type="ECO:0000256" key="2">
    <source>
        <dbReference type="SAM" id="MobiDB-lite"/>
    </source>
</evidence>
<protein>
    <submittedName>
        <fullName evidence="4">LPXTG-motif cell wall anchor domain-containing protein</fullName>
    </submittedName>
</protein>
<dbReference type="Proteomes" id="UP000051581">
    <property type="component" value="Unassembled WGS sequence"/>
</dbReference>
<keyword evidence="1" id="KW-0677">Repeat</keyword>
<comment type="caution">
    <text evidence="4">The sequence shown here is derived from an EMBL/GenBank/DDBJ whole genome shotgun (WGS) entry which is preliminary data.</text>
</comment>
<organism evidence="4 5">
    <name type="scientific">Lentilactobacillus sunkii DSM 19904</name>
    <dbReference type="NCBI Taxonomy" id="1423808"/>
    <lineage>
        <taxon>Bacteria</taxon>
        <taxon>Bacillati</taxon>
        <taxon>Bacillota</taxon>
        <taxon>Bacilli</taxon>
        <taxon>Lactobacillales</taxon>
        <taxon>Lactobacillaceae</taxon>
        <taxon>Lentilactobacillus</taxon>
    </lineage>
</organism>
<proteinExistence type="predicted"/>
<dbReference type="InterPro" id="IPR009459">
    <property type="entry name" value="MucBP_dom"/>
</dbReference>
<feature type="compositionally biased region" description="Basic and acidic residues" evidence="2">
    <location>
        <begin position="517"/>
        <end position="547"/>
    </location>
</feature>
<evidence type="ECO:0000256" key="1">
    <source>
        <dbReference type="ARBA" id="ARBA00022737"/>
    </source>
</evidence>
<reference evidence="4 5" key="1">
    <citation type="journal article" date="2015" name="Genome Announc.">
        <title>Expanding the biotechnology potential of lactobacilli through comparative genomics of 213 strains and associated genera.</title>
        <authorList>
            <person name="Sun Z."/>
            <person name="Harris H.M."/>
            <person name="McCann A."/>
            <person name="Guo C."/>
            <person name="Argimon S."/>
            <person name="Zhang W."/>
            <person name="Yang X."/>
            <person name="Jeffery I.B."/>
            <person name="Cooney J.C."/>
            <person name="Kagawa T.F."/>
            <person name="Liu W."/>
            <person name="Song Y."/>
            <person name="Salvetti E."/>
            <person name="Wrobel A."/>
            <person name="Rasinkangas P."/>
            <person name="Parkhill J."/>
            <person name="Rea M.C."/>
            <person name="O'Sullivan O."/>
            <person name="Ritari J."/>
            <person name="Douillard F.P."/>
            <person name="Paul Ross R."/>
            <person name="Yang R."/>
            <person name="Briner A.E."/>
            <person name="Felis G.E."/>
            <person name="de Vos W.M."/>
            <person name="Barrangou R."/>
            <person name="Klaenhammer T.R."/>
            <person name="Caufield P.W."/>
            <person name="Cui Y."/>
            <person name="Zhang H."/>
            <person name="O'Toole P.W."/>
        </authorList>
    </citation>
    <scope>NUCLEOTIDE SEQUENCE [LARGE SCALE GENOMIC DNA]</scope>
    <source>
        <strain evidence="4 5">DSM 19904</strain>
    </source>
</reference>
<feature type="compositionally biased region" description="Basic and acidic residues" evidence="2">
    <location>
        <begin position="205"/>
        <end position="216"/>
    </location>
</feature>
<feature type="compositionally biased region" description="Polar residues" evidence="2">
    <location>
        <begin position="312"/>
        <end position="332"/>
    </location>
</feature>
<feature type="compositionally biased region" description="Basic and acidic residues" evidence="2">
    <location>
        <begin position="486"/>
        <end position="504"/>
    </location>
</feature>
<feature type="compositionally biased region" description="Basic and acidic residues" evidence="2">
    <location>
        <begin position="716"/>
        <end position="745"/>
    </location>
</feature>
<feature type="compositionally biased region" description="Polar residues" evidence="2">
    <location>
        <begin position="342"/>
        <end position="361"/>
    </location>
</feature>
<name>A0A0R1L2J1_9LACO</name>
<evidence type="ECO:0000259" key="3">
    <source>
        <dbReference type="Pfam" id="PF06458"/>
    </source>
</evidence>
<evidence type="ECO:0000313" key="5">
    <source>
        <dbReference type="Proteomes" id="UP000051581"/>
    </source>
</evidence>
<feature type="region of interest" description="Disordered" evidence="2">
    <location>
        <begin position="716"/>
        <end position="762"/>
    </location>
</feature>
<accession>A0A0R1L2J1</accession>
<feature type="compositionally biased region" description="Polar residues" evidence="2">
    <location>
        <begin position="245"/>
        <end position="255"/>
    </location>
</feature>
<gene>
    <name evidence="4" type="ORF">FD17_GL000251</name>
</gene>
<feature type="region of interest" description="Disordered" evidence="2">
    <location>
        <begin position="420"/>
        <end position="581"/>
    </location>
</feature>
<feature type="region of interest" description="Disordered" evidence="2">
    <location>
        <begin position="205"/>
        <end position="392"/>
    </location>
</feature>
<dbReference type="EMBL" id="AZEA01000001">
    <property type="protein sequence ID" value="KRK90011.1"/>
    <property type="molecule type" value="Genomic_DNA"/>
</dbReference>
<feature type="compositionally biased region" description="Polar residues" evidence="2">
    <location>
        <begin position="275"/>
        <end position="290"/>
    </location>
</feature>